<reference evidence="2" key="1">
    <citation type="submission" date="2023-01" db="EMBL/GenBank/DDBJ databases">
        <title>Human gut microbiome strain richness.</title>
        <authorList>
            <person name="Chen-Liaw A."/>
        </authorList>
    </citation>
    <scope>NUCLEOTIDE SEQUENCE</scope>
    <source>
        <strain evidence="2">2225st1_A6_2225SCRN_200828</strain>
    </source>
</reference>
<feature type="compositionally biased region" description="Basic and acidic residues" evidence="1">
    <location>
        <begin position="242"/>
        <end position="256"/>
    </location>
</feature>
<evidence type="ECO:0000256" key="1">
    <source>
        <dbReference type="SAM" id="MobiDB-lite"/>
    </source>
</evidence>
<dbReference type="Proteomes" id="UP001211006">
    <property type="component" value="Unassembled WGS sequence"/>
</dbReference>
<comment type="caution">
    <text evidence="2">The sequence shown here is derived from an EMBL/GenBank/DDBJ whole genome shotgun (WGS) entry which is preliminary data.</text>
</comment>
<protein>
    <submittedName>
        <fullName evidence="2">Uncharacterized protein</fullName>
    </submittedName>
</protein>
<evidence type="ECO:0000313" key="3">
    <source>
        <dbReference type="Proteomes" id="UP001211006"/>
    </source>
</evidence>
<evidence type="ECO:0000313" key="2">
    <source>
        <dbReference type="EMBL" id="MDB7908422.1"/>
    </source>
</evidence>
<organism evidence="2 3">
    <name type="scientific">Flavonifractor plautii</name>
    <name type="common">Fusobacterium plautii</name>
    <dbReference type="NCBI Taxonomy" id="292800"/>
    <lineage>
        <taxon>Bacteria</taxon>
        <taxon>Bacillati</taxon>
        <taxon>Bacillota</taxon>
        <taxon>Clostridia</taxon>
        <taxon>Eubacteriales</taxon>
        <taxon>Oscillospiraceae</taxon>
        <taxon>Flavonifractor</taxon>
    </lineage>
</organism>
<dbReference type="EMBL" id="JAQLWO010000033">
    <property type="protein sequence ID" value="MDB7908422.1"/>
    <property type="molecule type" value="Genomic_DNA"/>
</dbReference>
<proteinExistence type="predicted"/>
<dbReference type="AlphaFoldDB" id="A0AAW6C670"/>
<name>A0AAW6C670_FLAPL</name>
<gene>
    <name evidence="2" type="ORF">PND83_20770</name>
</gene>
<sequence length="256" mass="28535">MSTSHLDTLYSSEITTLLNDLNVAGHFENALSIPLPQRVTQLVNGMFYPDNEASTNAISIVANRAAAFCHEQLIDPREISDLAQMFSETAQKYPLRCEALKLIYNDEHQHNSFPGQSLPDKNRFLGRDEVAAVLLVAEQTQSMEIPAALLEQYRSDICLFADPSIIFAVNHLERYTNLNLTPGEYRDYYNIAIDVKDTAGPGGYEALDAFISTKSTGRESLSERLSRACADSARQVSSMELDIERSHQERGLGDAR</sequence>
<feature type="region of interest" description="Disordered" evidence="1">
    <location>
        <begin position="232"/>
        <end position="256"/>
    </location>
</feature>
<accession>A0AAW6C670</accession>